<evidence type="ECO:0000256" key="1">
    <source>
        <dbReference type="SAM" id="MobiDB-lite"/>
    </source>
</evidence>
<dbReference type="STRING" id="272627.CCC_02513"/>
<organism evidence="2 3">
    <name type="scientific">Paramagnetospirillum magnetotacticum MS-1</name>
    <dbReference type="NCBI Taxonomy" id="272627"/>
    <lineage>
        <taxon>Bacteria</taxon>
        <taxon>Pseudomonadati</taxon>
        <taxon>Pseudomonadota</taxon>
        <taxon>Alphaproteobacteria</taxon>
        <taxon>Rhodospirillales</taxon>
        <taxon>Magnetospirillaceae</taxon>
        <taxon>Paramagnetospirillum</taxon>
    </lineage>
</organism>
<dbReference type="AlphaFoldDB" id="A0A0C2YVB3"/>
<evidence type="ECO:0000313" key="3">
    <source>
        <dbReference type="Proteomes" id="UP000031971"/>
    </source>
</evidence>
<comment type="caution">
    <text evidence="2">The sequence shown here is derived from an EMBL/GenBank/DDBJ whole genome shotgun (WGS) entry which is preliminary data.</text>
</comment>
<dbReference type="Proteomes" id="UP000031971">
    <property type="component" value="Unassembled WGS sequence"/>
</dbReference>
<accession>A0A0C2YVB3</accession>
<protein>
    <submittedName>
        <fullName evidence="2">Uncharacterized protein</fullName>
    </submittedName>
</protein>
<gene>
    <name evidence="2" type="ORF">CCC_02513</name>
</gene>
<sequence>MVRSRLATSPAGESVRQTIQLPPANCETRRGSSPAGLFLSIAR</sequence>
<reference evidence="2 3" key="1">
    <citation type="submission" date="2015-01" db="EMBL/GenBank/DDBJ databases">
        <title>Genome Sequence of Magnetospirillum magnetotacticum Strain MS-1.</title>
        <authorList>
            <person name="Marinov G.K."/>
            <person name="Smalley M.D."/>
            <person name="DeSalvo G."/>
        </authorList>
    </citation>
    <scope>NUCLEOTIDE SEQUENCE [LARGE SCALE GENOMIC DNA]</scope>
    <source>
        <strain evidence="2 3">MS-1</strain>
    </source>
</reference>
<proteinExistence type="predicted"/>
<name>A0A0C2YVB3_PARME</name>
<keyword evidence="3" id="KW-1185">Reference proteome</keyword>
<evidence type="ECO:0000313" key="2">
    <source>
        <dbReference type="EMBL" id="KIL99063.1"/>
    </source>
</evidence>
<dbReference type="EMBL" id="JXSL01000027">
    <property type="protein sequence ID" value="KIL99063.1"/>
    <property type="molecule type" value="Genomic_DNA"/>
</dbReference>
<feature type="region of interest" description="Disordered" evidence="1">
    <location>
        <begin position="1"/>
        <end position="43"/>
    </location>
</feature>